<dbReference type="EMBL" id="FWFQ01000001">
    <property type="protein sequence ID" value="SLN10431.1"/>
    <property type="molecule type" value="Genomic_DNA"/>
</dbReference>
<dbReference type="Gene3D" id="3.40.50.150">
    <property type="entry name" value="Vaccinia Virus protein VP39"/>
    <property type="match status" value="1"/>
</dbReference>
<dbReference type="Proteomes" id="UP000193409">
    <property type="component" value="Unassembled WGS sequence"/>
</dbReference>
<evidence type="ECO:0000256" key="2">
    <source>
        <dbReference type="ARBA" id="ARBA00022679"/>
    </source>
</evidence>
<dbReference type="InterPro" id="IPR023267">
    <property type="entry name" value="RCMT"/>
</dbReference>
<evidence type="ECO:0000256" key="4">
    <source>
        <dbReference type="ARBA" id="ARBA00022884"/>
    </source>
</evidence>
<comment type="similarity">
    <text evidence="5">Belongs to the class I-like SAM-binding methyltransferase superfamily. RsmB/NOP family.</text>
</comment>
<gene>
    <name evidence="7" type="primary">rsmB_1</name>
    <name evidence="7" type="ORF">PSA7680_00039</name>
</gene>
<feature type="active site" description="Nucleophile" evidence="5">
    <location>
        <position position="344"/>
    </location>
</feature>
<dbReference type="Pfam" id="PF01189">
    <property type="entry name" value="Methyltr_RsmB-F"/>
    <property type="match status" value="1"/>
</dbReference>
<dbReference type="PANTHER" id="PTHR22807:SF53">
    <property type="entry name" value="RIBOSOMAL RNA SMALL SUBUNIT METHYLTRANSFERASE B-RELATED"/>
    <property type="match status" value="1"/>
</dbReference>
<dbReference type="GO" id="GO:0003723">
    <property type="term" value="F:RNA binding"/>
    <property type="evidence" value="ECO:0007669"/>
    <property type="project" value="UniProtKB-UniRule"/>
</dbReference>
<keyword evidence="8" id="KW-1185">Reference proteome</keyword>
<dbReference type="EC" id="2.1.1.176" evidence="7"/>
<dbReference type="Pfam" id="PF22458">
    <property type="entry name" value="RsmF-B_ferredox"/>
    <property type="match status" value="1"/>
</dbReference>
<sequence>MTPAARVAAAIGILDEIFAGAPAERALTRWARGSRFAGSKDRAAVRDHVFDALRCRSSFGWLGGGETGRAVMIGALRSQGLAPETLFTGEGHAPAPLSAAERAALPDPSEMPRAVARDLPEWIWPLVQQAHGAAADGIAEALRHRAPVFLRVNTRKQGIEAARENLLADNIETRPHPLAQAALEVTANARRVQASAAYRDGLVELQDVGSQALVEALPLPEGGRILDYCAGGGGKSLAMAARVTAEFVAHDASAARMKDLPERAARAGVEIRRATGAELRAGRPFDLVLADVPCSGTGAWRRSPDSKWRFDANALQDLVDVQAGILRSCRDLVSPGGGLAYATCSLLDQENRQQIERFLSENADWHEEKRLSLTPLDGGDGFFLSVLRRKTE</sequence>
<evidence type="ECO:0000313" key="7">
    <source>
        <dbReference type="EMBL" id="SLN10431.1"/>
    </source>
</evidence>
<proteinExistence type="inferred from homology"/>
<feature type="domain" description="SAM-dependent MTase RsmB/NOP-type" evidence="6">
    <location>
        <begin position="138"/>
        <end position="392"/>
    </location>
</feature>
<keyword evidence="3 5" id="KW-0949">S-adenosyl-L-methionine</keyword>
<evidence type="ECO:0000256" key="3">
    <source>
        <dbReference type="ARBA" id="ARBA00022691"/>
    </source>
</evidence>
<dbReference type="InterPro" id="IPR029063">
    <property type="entry name" value="SAM-dependent_MTases_sf"/>
</dbReference>
<dbReference type="InterPro" id="IPR001678">
    <property type="entry name" value="MeTrfase_RsmB-F_NOP2_dom"/>
</dbReference>
<evidence type="ECO:0000256" key="1">
    <source>
        <dbReference type="ARBA" id="ARBA00022603"/>
    </source>
</evidence>
<accession>A0A1Y5RAU6</accession>
<dbReference type="GO" id="GO:0001510">
    <property type="term" value="P:RNA methylation"/>
    <property type="evidence" value="ECO:0007669"/>
    <property type="project" value="InterPro"/>
</dbReference>
<organism evidence="7 8">
    <name type="scientific">Pseudoruegeria aquimaris</name>
    <dbReference type="NCBI Taxonomy" id="393663"/>
    <lineage>
        <taxon>Bacteria</taxon>
        <taxon>Pseudomonadati</taxon>
        <taxon>Pseudomonadota</taxon>
        <taxon>Alphaproteobacteria</taxon>
        <taxon>Rhodobacterales</taxon>
        <taxon>Roseobacteraceae</taxon>
        <taxon>Pseudoruegeria</taxon>
    </lineage>
</organism>
<evidence type="ECO:0000313" key="8">
    <source>
        <dbReference type="Proteomes" id="UP000193409"/>
    </source>
</evidence>
<comment type="caution">
    <text evidence="5">Lacks conserved residue(s) required for the propagation of feature annotation.</text>
</comment>
<dbReference type="SUPFAM" id="SSF53335">
    <property type="entry name" value="S-adenosyl-L-methionine-dependent methyltransferases"/>
    <property type="match status" value="1"/>
</dbReference>
<dbReference type="InterPro" id="IPR054728">
    <property type="entry name" value="RsmB-like_ferredoxin"/>
</dbReference>
<evidence type="ECO:0000259" key="6">
    <source>
        <dbReference type="PROSITE" id="PS51686"/>
    </source>
</evidence>
<feature type="binding site" evidence="5">
    <location>
        <position position="291"/>
    </location>
    <ligand>
        <name>S-adenosyl-L-methionine</name>
        <dbReference type="ChEBI" id="CHEBI:59789"/>
    </ligand>
</feature>
<dbReference type="PROSITE" id="PS51686">
    <property type="entry name" value="SAM_MT_RSMB_NOP"/>
    <property type="match status" value="1"/>
</dbReference>
<dbReference type="RefSeq" id="WP_085866649.1">
    <property type="nucleotide sequence ID" value="NZ_FWFQ01000001.1"/>
</dbReference>
<protein>
    <submittedName>
        <fullName evidence="7">Ribosomal RNA small subunit methyltransferase B</fullName>
        <ecNumber evidence="7">2.1.1.176</ecNumber>
    </submittedName>
</protein>
<evidence type="ECO:0000256" key="5">
    <source>
        <dbReference type="PROSITE-ProRule" id="PRU01023"/>
    </source>
</evidence>
<dbReference type="PRINTS" id="PR02008">
    <property type="entry name" value="RCMTFAMILY"/>
</dbReference>
<keyword evidence="1 5" id="KW-0489">Methyltransferase</keyword>
<keyword evidence="4 5" id="KW-0694">RNA-binding</keyword>
<dbReference type="InterPro" id="IPR049560">
    <property type="entry name" value="MeTrfase_RsmB-F_NOP2_cat"/>
</dbReference>
<dbReference type="OrthoDB" id="9810297at2"/>
<feature type="binding site" evidence="5">
    <location>
        <position position="251"/>
    </location>
    <ligand>
        <name>S-adenosyl-L-methionine</name>
        <dbReference type="ChEBI" id="CHEBI:59789"/>
    </ligand>
</feature>
<dbReference type="CDD" id="cd02440">
    <property type="entry name" value="AdoMet_MTases"/>
    <property type="match status" value="1"/>
</dbReference>
<reference evidence="7 8" key="1">
    <citation type="submission" date="2017-03" db="EMBL/GenBank/DDBJ databases">
        <authorList>
            <person name="Afonso C.L."/>
            <person name="Miller P.J."/>
            <person name="Scott M.A."/>
            <person name="Spackman E."/>
            <person name="Goraichik I."/>
            <person name="Dimitrov K.M."/>
            <person name="Suarez D.L."/>
            <person name="Swayne D.E."/>
        </authorList>
    </citation>
    <scope>NUCLEOTIDE SEQUENCE [LARGE SCALE GENOMIC DNA]</scope>
    <source>
        <strain evidence="7 8">CECT 7680</strain>
    </source>
</reference>
<keyword evidence="2 5" id="KW-0808">Transferase</keyword>
<name>A0A1Y5RAU6_9RHOB</name>
<dbReference type="AlphaFoldDB" id="A0A1Y5RAU6"/>
<dbReference type="GO" id="GO:0008173">
    <property type="term" value="F:RNA methyltransferase activity"/>
    <property type="evidence" value="ECO:0007669"/>
    <property type="project" value="InterPro"/>
</dbReference>
<dbReference type="PANTHER" id="PTHR22807">
    <property type="entry name" value="NOP2 YEAST -RELATED NOL1/NOP2/FMU SUN DOMAIN-CONTAINING"/>
    <property type="match status" value="1"/>
</dbReference>